<evidence type="ECO:0000313" key="2">
    <source>
        <dbReference type="Proteomes" id="UP001239111"/>
    </source>
</evidence>
<sequence>MSLSDSGEPVQINIKPDSLAGNEHTRVETVTVPVATSTPVNMPTDSRSPLSGDLDNSKGLIATSVSSGSTRYSSGVQYPAVLEGTKKNIPAQISSSGSIICGKVPPPVPPRGNTSHKKHALPEGDN</sequence>
<gene>
    <name evidence="1" type="ORF">QAD02_021907</name>
</gene>
<dbReference type="EMBL" id="CM056741">
    <property type="protein sequence ID" value="KAJ8686113.1"/>
    <property type="molecule type" value="Genomic_DNA"/>
</dbReference>
<name>A0ACC2PSZ5_9HYME</name>
<reference evidence="1" key="1">
    <citation type="submission" date="2023-04" db="EMBL/GenBank/DDBJ databases">
        <title>A chromosome-level genome assembly of the parasitoid wasp Eretmocerus hayati.</title>
        <authorList>
            <person name="Zhong Y."/>
            <person name="Liu S."/>
            <person name="Liu Y."/>
        </authorList>
    </citation>
    <scope>NUCLEOTIDE SEQUENCE</scope>
    <source>
        <strain evidence="1">ZJU_SS_LIU_2023</strain>
    </source>
</reference>
<dbReference type="Proteomes" id="UP001239111">
    <property type="component" value="Chromosome 1"/>
</dbReference>
<proteinExistence type="predicted"/>
<organism evidence="1 2">
    <name type="scientific">Eretmocerus hayati</name>
    <dbReference type="NCBI Taxonomy" id="131215"/>
    <lineage>
        <taxon>Eukaryota</taxon>
        <taxon>Metazoa</taxon>
        <taxon>Ecdysozoa</taxon>
        <taxon>Arthropoda</taxon>
        <taxon>Hexapoda</taxon>
        <taxon>Insecta</taxon>
        <taxon>Pterygota</taxon>
        <taxon>Neoptera</taxon>
        <taxon>Endopterygota</taxon>
        <taxon>Hymenoptera</taxon>
        <taxon>Apocrita</taxon>
        <taxon>Proctotrupomorpha</taxon>
        <taxon>Chalcidoidea</taxon>
        <taxon>Aphelinidae</taxon>
        <taxon>Aphelininae</taxon>
        <taxon>Eretmocerus</taxon>
    </lineage>
</organism>
<comment type="caution">
    <text evidence="1">The sequence shown here is derived from an EMBL/GenBank/DDBJ whole genome shotgun (WGS) entry which is preliminary data.</text>
</comment>
<keyword evidence="2" id="KW-1185">Reference proteome</keyword>
<accession>A0ACC2PSZ5</accession>
<protein>
    <submittedName>
        <fullName evidence="1">Uncharacterized protein</fullName>
    </submittedName>
</protein>
<evidence type="ECO:0000313" key="1">
    <source>
        <dbReference type="EMBL" id="KAJ8686113.1"/>
    </source>
</evidence>